<dbReference type="PROSITE" id="PS51331">
    <property type="entry name" value="THYX"/>
    <property type="match status" value="1"/>
</dbReference>
<evidence type="ECO:0000256" key="1">
    <source>
        <dbReference type="SAM" id="MobiDB-lite"/>
    </source>
</evidence>
<dbReference type="NCBIfam" id="TIGR02170">
    <property type="entry name" value="thyX"/>
    <property type="match status" value="1"/>
</dbReference>
<dbReference type="GO" id="GO:0004799">
    <property type="term" value="F:thymidylate synthase activity"/>
    <property type="evidence" value="ECO:0007669"/>
    <property type="project" value="TreeGrafter"/>
</dbReference>
<dbReference type="SUPFAM" id="SSF69796">
    <property type="entry name" value="Thymidylate synthase-complementing protein Thy1"/>
    <property type="match status" value="1"/>
</dbReference>
<feature type="region of interest" description="Disordered" evidence="1">
    <location>
        <begin position="113"/>
        <end position="140"/>
    </location>
</feature>
<dbReference type="Pfam" id="PF02511">
    <property type="entry name" value="Thy1"/>
    <property type="match status" value="1"/>
</dbReference>
<dbReference type="CDD" id="cd20175">
    <property type="entry name" value="ThyX"/>
    <property type="match status" value="1"/>
</dbReference>
<dbReference type="GO" id="GO:0050797">
    <property type="term" value="F:thymidylate synthase (FAD) activity"/>
    <property type="evidence" value="ECO:0007669"/>
    <property type="project" value="InterPro"/>
</dbReference>
<dbReference type="GO" id="GO:0070402">
    <property type="term" value="F:NADPH binding"/>
    <property type="evidence" value="ECO:0007669"/>
    <property type="project" value="TreeGrafter"/>
</dbReference>
<dbReference type="Gene3D" id="3.30.1360.170">
    <property type="match status" value="1"/>
</dbReference>
<gene>
    <name evidence="2" type="ORF">UFOVP448_43</name>
</gene>
<name>A0A6J5MAV1_9CAUD</name>
<evidence type="ECO:0000313" key="2">
    <source>
        <dbReference type="EMBL" id="CAB4142847.1"/>
    </source>
</evidence>
<protein>
    <submittedName>
        <fullName evidence="2">THY1 Predicted alternative thymidylate synthase</fullName>
    </submittedName>
</protein>
<dbReference type="InterPro" id="IPR003669">
    <property type="entry name" value="Thymidylate_synthase_ThyX"/>
</dbReference>
<reference evidence="2" key="1">
    <citation type="submission" date="2020-04" db="EMBL/GenBank/DDBJ databases">
        <authorList>
            <person name="Chiriac C."/>
            <person name="Salcher M."/>
            <person name="Ghai R."/>
            <person name="Kavagutti S V."/>
        </authorList>
    </citation>
    <scope>NUCLEOTIDE SEQUENCE</scope>
</reference>
<proteinExistence type="predicted"/>
<dbReference type="PANTHER" id="PTHR34934">
    <property type="entry name" value="FLAVIN-DEPENDENT THYMIDYLATE SYNTHASE"/>
    <property type="match status" value="1"/>
</dbReference>
<dbReference type="PANTHER" id="PTHR34934:SF1">
    <property type="entry name" value="FLAVIN-DEPENDENT THYMIDYLATE SYNTHASE"/>
    <property type="match status" value="1"/>
</dbReference>
<dbReference type="EMBL" id="LR796422">
    <property type="protein sequence ID" value="CAB4142847.1"/>
    <property type="molecule type" value="Genomic_DNA"/>
</dbReference>
<dbReference type="GO" id="GO:0006231">
    <property type="term" value="P:dTMP biosynthetic process"/>
    <property type="evidence" value="ECO:0007669"/>
    <property type="project" value="InterPro"/>
</dbReference>
<sequence length="244" mass="28433">MTENIKLRSDFKVELYDVVGSDALIRDIARVSTGKDREVCNPCDPPSSDLRKFLSFLIRCQHGSPFEHNLLTFRIEAPIFLWREFHRHRIGFSYNEQSGRYMQLLPHYYSPSTERQVHSNKPPGFKPSSPSYKQLQPSPPEDWDKWKEVLTNTYRHCQATYEYGLLLGLDNGLARICLPVGLYSACYVTCNVRSLINFLHLRLESEHSHPQWEMDQLAQQLEESLALNFPLTHSLWIEHGRGKL</sequence>
<accession>A0A6J5MAV1</accession>
<dbReference type="InterPro" id="IPR036098">
    <property type="entry name" value="Thymidylate_synthase_ThyX_sf"/>
</dbReference>
<dbReference type="GO" id="GO:0050660">
    <property type="term" value="F:flavin adenine dinucleotide binding"/>
    <property type="evidence" value="ECO:0007669"/>
    <property type="project" value="InterPro"/>
</dbReference>
<organism evidence="2">
    <name type="scientific">uncultured Caudovirales phage</name>
    <dbReference type="NCBI Taxonomy" id="2100421"/>
    <lineage>
        <taxon>Viruses</taxon>
        <taxon>Duplodnaviria</taxon>
        <taxon>Heunggongvirae</taxon>
        <taxon>Uroviricota</taxon>
        <taxon>Caudoviricetes</taxon>
        <taxon>Peduoviridae</taxon>
        <taxon>Maltschvirus</taxon>
        <taxon>Maltschvirus maltsch</taxon>
    </lineage>
</organism>